<dbReference type="OrthoDB" id="97518at2759"/>
<sequence>MYQQPFGYYAPPQASYPVQYPSPVQYPAPVQYPGPTMPYAQPAAPQAYVAYPVPYNDAAAGQAIVPAPDFSLCDERGHKPCKVFQLQQNFGSPTGNMTVKDESGRVVCRFKGKWISVLDCLVIKDPSRRTIGKVSEKLTTKKLINKPRYTVEAGGLKASMTKDIFTLLRDNFTIRLRHPNGRKEEIQVKSNWFSWEFKFFLNNTLIAAVSKRFVHLTDTYGVALYENNPLDAALILGCAVVIDRVCFGELTLKGFINSASHLPQNPFSRFPVSHAGW</sequence>
<proteinExistence type="inferred from homology"/>
<name>L8HBD2_ACACF</name>
<dbReference type="AlphaFoldDB" id="L8HBD2"/>
<dbReference type="RefSeq" id="XP_004349635.1">
    <property type="nucleotide sequence ID" value="XM_004349585.1"/>
</dbReference>
<comment type="similarity">
    <text evidence="1">Belongs to the LOR family.</text>
</comment>
<dbReference type="InterPro" id="IPR038595">
    <property type="entry name" value="LOR_sf"/>
</dbReference>
<organism evidence="2 3">
    <name type="scientific">Acanthamoeba castellanii (strain ATCC 30010 / Neff)</name>
    <dbReference type="NCBI Taxonomy" id="1257118"/>
    <lineage>
        <taxon>Eukaryota</taxon>
        <taxon>Amoebozoa</taxon>
        <taxon>Discosea</taxon>
        <taxon>Longamoebia</taxon>
        <taxon>Centramoebida</taxon>
        <taxon>Acanthamoebidae</taxon>
        <taxon>Acanthamoeba</taxon>
    </lineage>
</organism>
<dbReference type="GeneID" id="14923489"/>
<reference evidence="2 3" key="1">
    <citation type="journal article" date="2013" name="Genome Biol.">
        <title>Genome of Acanthamoeba castellanii highlights extensive lateral gene transfer and early evolution of tyrosine kinase signaling.</title>
        <authorList>
            <person name="Clarke M."/>
            <person name="Lohan A.J."/>
            <person name="Liu B."/>
            <person name="Lagkouvardos I."/>
            <person name="Roy S."/>
            <person name="Zafar N."/>
            <person name="Bertelli C."/>
            <person name="Schilde C."/>
            <person name="Kianianmomeni A."/>
            <person name="Burglin T.R."/>
            <person name="Frech C."/>
            <person name="Turcotte B."/>
            <person name="Kopec K.O."/>
            <person name="Synnott J.M."/>
            <person name="Choo C."/>
            <person name="Paponov I."/>
            <person name="Finkler A."/>
            <person name="Soon Heng Tan C."/>
            <person name="Hutchins A.P."/>
            <person name="Weinmeier T."/>
            <person name="Rattei T."/>
            <person name="Chu J.S."/>
            <person name="Gimenez G."/>
            <person name="Irimia M."/>
            <person name="Rigden D.J."/>
            <person name="Fitzpatrick D.A."/>
            <person name="Lorenzo-Morales J."/>
            <person name="Bateman A."/>
            <person name="Chiu C.H."/>
            <person name="Tang P."/>
            <person name="Hegemann P."/>
            <person name="Fromm H."/>
            <person name="Raoult D."/>
            <person name="Greub G."/>
            <person name="Miranda-Saavedra D."/>
            <person name="Chen N."/>
            <person name="Nash P."/>
            <person name="Ginger M.L."/>
            <person name="Horn M."/>
            <person name="Schaap P."/>
            <person name="Caler L."/>
            <person name="Loftus B."/>
        </authorList>
    </citation>
    <scope>NUCLEOTIDE SEQUENCE [LARGE SCALE GENOMIC DNA]</scope>
    <source>
        <strain evidence="2 3">Neff</strain>
    </source>
</reference>
<dbReference type="InterPro" id="IPR025659">
    <property type="entry name" value="Tubby-like_C"/>
</dbReference>
<evidence type="ECO:0008006" key="4">
    <source>
        <dbReference type="Google" id="ProtNLM"/>
    </source>
</evidence>
<accession>L8HBD2</accession>
<dbReference type="VEuPathDB" id="AmoebaDB:ACA1_142380"/>
<protein>
    <recommendedName>
        <fullName evidence="4">Phospholipid scramblase</fullName>
    </recommendedName>
</protein>
<dbReference type="SUPFAM" id="SSF54518">
    <property type="entry name" value="Tubby C-terminal domain-like"/>
    <property type="match status" value="1"/>
</dbReference>
<dbReference type="EMBL" id="KB007883">
    <property type="protein sequence ID" value="ELR22547.1"/>
    <property type="molecule type" value="Genomic_DNA"/>
</dbReference>
<dbReference type="Proteomes" id="UP000011083">
    <property type="component" value="Unassembled WGS sequence"/>
</dbReference>
<gene>
    <name evidence="2" type="ORF">ACA1_142380</name>
</gene>
<dbReference type="Gene3D" id="2.40.160.200">
    <property type="entry name" value="LURP1-related"/>
    <property type="match status" value="1"/>
</dbReference>
<dbReference type="KEGG" id="acan:ACA1_142380"/>
<evidence type="ECO:0000256" key="1">
    <source>
        <dbReference type="ARBA" id="ARBA00005437"/>
    </source>
</evidence>
<dbReference type="Pfam" id="PF04525">
    <property type="entry name" value="LOR"/>
    <property type="match status" value="1"/>
</dbReference>
<evidence type="ECO:0000313" key="2">
    <source>
        <dbReference type="EMBL" id="ELR22547.1"/>
    </source>
</evidence>
<dbReference type="InterPro" id="IPR007612">
    <property type="entry name" value="LOR"/>
</dbReference>
<evidence type="ECO:0000313" key="3">
    <source>
        <dbReference type="Proteomes" id="UP000011083"/>
    </source>
</evidence>
<keyword evidence="3" id="KW-1185">Reference proteome</keyword>